<dbReference type="PROSITE" id="PS51864">
    <property type="entry name" value="ASTACIN"/>
    <property type="match status" value="1"/>
</dbReference>
<dbReference type="OrthoDB" id="291007at2759"/>
<feature type="signal peptide" evidence="4">
    <location>
        <begin position="1"/>
        <end position="17"/>
    </location>
</feature>
<dbReference type="AlphaFoldDB" id="A0A087TDI9"/>
<evidence type="ECO:0000256" key="1">
    <source>
        <dbReference type="ARBA" id="ARBA00011245"/>
    </source>
</evidence>
<dbReference type="InterPro" id="IPR034035">
    <property type="entry name" value="Astacin-like_dom"/>
</dbReference>
<comment type="cofactor">
    <cofactor evidence="3 4">
        <name>Zn(2+)</name>
        <dbReference type="ChEBI" id="CHEBI:29105"/>
    </cofactor>
    <text evidence="3 4">Binds 1 zinc ion per subunit.</text>
</comment>
<dbReference type="Proteomes" id="UP000054359">
    <property type="component" value="Unassembled WGS sequence"/>
</dbReference>
<keyword evidence="7" id="KW-1185">Reference proteome</keyword>
<dbReference type="PANTHER" id="PTHR10127">
    <property type="entry name" value="DISCOIDIN, CUB, EGF, LAMININ , AND ZINC METALLOPROTEASE DOMAIN CONTAINING"/>
    <property type="match status" value="1"/>
</dbReference>
<sequence length="240" mass="27549">MLTLIFFVFSTFSSSWALPVKEKDPMINPGMFEGDMLGVSRSKDRNAVPLDSQRWPGGEIPYIVKESVDEKTRKALKAGMDHISSKTCITFVERKDEKDYVEVFKGDGCYSHWGRIGGKQSISLGNGCSDIGTVVHELLHAVGFEHEHNRSDRDDYLQINWQNILPGYEDSFEPLMPHEERRLTDFDFDSVMLYGSYAFSKEPFFLKTMEALDGREMPEVYYKKGLSPDDIKRVKLLYDC</sequence>
<dbReference type="EC" id="3.4.24.-" evidence="4"/>
<evidence type="ECO:0000259" key="5">
    <source>
        <dbReference type="PROSITE" id="PS51864"/>
    </source>
</evidence>
<feature type="active site" evidence="3">
    <location>
        <position position="137"/>
    </location>
</feature>
<dbReference type="PANTHER" id="PTHR10127:SF883">
    <property type="entry name" value="ZINC METALLOPROTEINASE NAS-8"/>
    <property type="match status" value="1"/>
</dbReference>
<evidence type="ECO:0000256" key="4">
    <source>
        <dbReference type="RuleBase" id="RU361183"/>
    </source>
</evidence>
<dbReference type="OMA" id="AHWGRIG"/>
<name>A0A087TDI9_STEMI</name>
<dbReference type="GO" id="GO:0004222">
    <property type="term" value="F:metalloendopeptidase activity"/>
    <property type="evidence" value="ECO:0007669"/>
    <property type="project" value="UniProtKB-UniRule"/>
</dbReference>
<dbReference type="Pfam" id="PF01400">
    <property type="entry name" value="Astacin"/>
    <property type="match status" value="1"/>
</dbReference>
<feature type="domain" description="Peptidase M12A" evidence="5">
    <location>
        <begin position="46"/>
        <end position="240"/>
    </location>
</feature>
<accession>A0A087TDI9</accession>
<dbReference type="GO" id="GO:0008270">
    <property type="term" value="F:zinc ion binding"/>
    <property type="evidence" value="ECO:0007669"/>
    <property type="project" value="UniProtKB-UniRule"/>
</dbReference>
<feature type="binding site" evidence="3">
    <location>
        <position position="136"/>
    </location>
    <ligand>
        <name>Zn(2+)</name>
        <dbReference type="ChEBI" id="CHEBI:29105"/>
        <note>catalytic</note>
    </ligand>
</feature>
<organism evidence="6 7">
    <name type="scientific">Stegodyphus mimosarum</name>
    <name type="common">African social velvet spider</name>
    <dbReference type="NCBI Taxonomy" id="407821"/>
    <lineage>
        <taxon>Eukaryota</taxon>
        <taxon>Metazoa</taxon>
        <taxon>Ecdysozoa</taxon>
        <taxon>Arthropoda</taxon>
        <taxon>Chelicerata</taxon>
        <taxon>Arachnida</taxon>
        <taxon>Araneae</taxon>
        <taxon>Araneomorphae</taxon>
        <taxon>Entelegynae</taxon>
        <taxon>Eresoidea</taxon>
        <taxon>Eresidae</taxon>
        <taxon>Stegodyphus</taxon>
    </lineage>
</organism>
<evidence type="ECO:0000256" key="3">
    <source>
        <dbReference type="PROSITE-ProRule" id="PRU01211"/>
    </source>
</evidence>
<feature type="binding site" evidence="3">
    <location>
        <position position="140"/>
    </location>
    <ligand>
        <name>Zn(2+)</name>
        <dbReference type="ChEBI" id="CHEBI:29105"/>
        <note>catalytic</note>
    </ligand>
</feature>
<keyword evidence="3 4" id="KW-0378">Hydrolase</keyword>
<feature type="binding site" evidence="3">
    <location>
        <position position="146"/>
    </location>
    <ligand>
        <name>Zn(2+)</name>
        <dbReference type="ChEBI" id="CHEBI:29105"/>
        <note>catalytic</note>
    </ligand>
</feature>
<dbReference type="MEROPS" id="M12.032"/>
<dbReference type="Gene3D" id="3.40.390.10">
    <property type="entry name" value="Collagenase (Catalytic Domain)"/>
    <property type="match status" value="1"/>
</dbReference>
<proteinExistence type="predicted"/>
<evidence type="ECO:0000256" key="2">
    <source>
        <dbReference type="ARBA" id="ARBA00025529"/>
    </source>
</evidence>
<gene>
    <name evidence="6" type="ORF">X975_05440</name>
</gene>
<comment type="function">
    <text evidence="2">Zinc metalloprotease. Provoques deadhesion of endothelial cells from cell cultures, and also degradation of fibronectin, fibrinogen and gelatin in vitro. Its role in the venom is not fully understood but it might act as a spreading factor that facilitates diffusion of other venom toxins. Alternatively, it might be involved in the proteolytic processing of other venom toxins or it might play a role in extra-oral digestion of prey.</text>
</comment>
<keyword evidence="3 4" id="KW-0862">Zinc</keyword>
<dbReference type="SMART" id="SM00235">
    <property type="entry name" value="ZnMc"/>
    <property type="match status" value="1"/>
</dbReference>
<evidence type="ECO:0000313" key="7">
    <source>
        <dbReference type="Proteomes" id="UP000054359"/>
    </source>
</evidence>
<dbReference type="CDD" id="cd04280">
    <property type="entry name" value="ZnMc_astacin_like"/>
    <property type="match status" value="1"/>
</dbReference>
<dbReference type="EMBL" id="KK114731">
    <property type="protein sequence ID" value="KFM63178.1"/>
    <property type="molecule type" value="Genomic_DNA"/>
</dbReference>
<feature type="non-terminal residue" evidence="6">
    <location>
        <position position="240"/>
    </location>
</feature>
<feature type="chain" id="PRO_5005106461" description="Metalloendopeptidase" evidence="4">
    <location>
        <begin position="18"/>
        <end position="240"/>
    </location>
</feature>
<dbReference type="SUPFAM" id="SSF55486">
    <property type="entry name" value="Metalloproteases ('zincins'), catalytic domain"/>
    <property type="match status" value="1"/>
</dbReference>
<protein>
    <recommendedName>
        <fullName evidence="4">Metalloendopeptidase</fullName>
        <ecNumber evidence="4">3.4.24.-</ecNumber>
    </recommendedName>
</protein>
<dbReference type="InterPro" id="IPR001506">
    <property type="entry name" value="Peptidase_M12A"/>
</dbReference>
<comment type="caution">
    <text evidence="3">Lacks conserved residue(s) required for the propagation of feature annotation.</text>
</comment>
<keyword evidence="3 4" id="KW-0482">Metalloprotease</keyword>
<dbReference type="InterPro" id="IPR006026">
    <property type="entry name" value="Peptidase_Metallo"/>
</dbReference>
<keyword evidence="3 4" id="KW-0645">Protease</keyword>
<keyword evidence="4" id="KW-0732">Signal</keyword>
<dbReference type="InterPro" id="IPR024079">
    <property type="entry name" value="MetalloPept_cat_dom_sf"/>
</dbReference>
<dbReference type="PRINTS" id="PR00480">
    <property type="entry name" value="ASTACIN"/>
</dbReference>
<evidence type="ECO:0000313" key="6">
    <source>
        <dbReference type="EMBL" id="KFM63178.1"/>
    </source>
</evidence>
<keyword evidence="3 4" id="KW-0479">Metal-binding</keyword>
<dbReference type="STRING" id="407821.A0A087TDI9"/>
<dbReference type="GO" id="GO:0006508">
    <property type="term" value="P:proteolysis"/>
    <property type="evidence" value="ECO:0007669"/>
    <property type="project" value="UniProtKB-KW"/>
</dbReference>
<reference evidence="6 7" key="1">
    <citation type="submission" date="2013-11" db="EMBL/GenBank/DDBJ databases">
        <title>Genome sequencing of Stegodyphus mimosarum.</title>
        <authorList>
            <person name="Bechsgaard J."/>
        </authorList>
    </citation>
    <scope>NUCLEOTIDE SEQUENCE [LARGE SCALE GENOMIC DNA]</scope>
</reference>
<comment type="subunit">
    <text evidence="1">Monomer.</text>
</comment>